<gene>
    <name evidence="3" type="ORF">AGLY_013478</name>
</gene>
<dbReference type="Pfam" id="PF14780">
    <property type="entry name" value="NEPRO_N"/>
    <property type="match status" value="1"/>
</dbReference>
<evidence type="ECO:0000259" key="2">
    <source>
        <dbReference type="Pfam" id="PF14780"/>
    </source>
</evidence>
<evidence type="ECO:0000313" key="4">
    <source>
        <dbReference type="Proteomes" id="UP000475862"/>
    </source>
</evidence>
<comment type="caution">
    <text evidence="3">The sequence shown here is derived from an EMBL/GenBank/DDBJ whole genome shotgun (WGS) entry which is preliminary data.</text>
</comment>
<dbReference type="Proteomes" id="UP000475862">
    <property type="component" value="Unassembled WGS sequence"/>
</dbReference>
<evidence type="ECO:0000313" key="3">
    <source>
        <dbReference type="EMBL" id="KAE9526830.1"/>
    </source>
</evidence>
<evidence type="ECO:0000256" key="1">
    <source>
        <dbReference type="SAM" id="MobiDB-lite"/>
    </source>
</evidence>
<dbReference type="EMBL" id="VYZN01000054">
    <property type="protein sequence ID" value="KAE9526830.1"/>
    <property type="molecule type" value="Genomic_DNA"/>
</dbReference>
<name>A0A6G0T6S7_APHGL</name>
<dbReference type="GO" id="GO:0005634">
    <property type="term" value="C:nucleus"/>
    <property type="evidence" value="ECO:0007669"/>
    <property type="project" value="TreeGrafter"/>
</dbReference>
<organism evidence="3 4">
    <name type="scientific">Aphis glycines</name>
    <name type="common">Soybean aphid</name>
    <dbReference type="NCBI Taxonomy" id="307491"/>
    <lineage>
        <taxon>Eukaryota</taxon>
        <taxon>Metazoa</taxon>
        <taxon>Ecdysozoa</taxon>
        <taxon>Arthropoda</taxon>
        <taxon>Hexapoda</taxon>
        <taxon>Insecta</taxon>
        <taxon>Pterygota</taxon>
        <taxon>Neoptera</taxon>
        <taxon>Paraneoptera</taxon>
        <taxon>Hemiptera</taxon>
        <taxon>Sternorrhyncha</taxon>
        <taxon>Aphidomorpha</taxon>
        <taxon>Aphidoidea</taxon>
        <taxon>Aphididae</taxon>
        <taxon>Aphidini</taxon>
        <taxon>Aphis</taxon>
        <taxon>Aphis</taxon>
    </lineage>
</organism>
<proteinExistence type="predicted"/>
<reference evidence="3 4" key="1">
    <citation type="submission" date="2019-08" db="EMBL/GenBank/DDBJ databases">
        <title>The genome of the soybean aphid Biotype 1, its phylome, world population structure and adaptation to the North American continent.</title>
        <authorList>
            <person name="Giordano R."/>
            <person name="Donthu R.K."/>
            <person name="Hernandez A.G."/>
            <person name="Wright C.L."/>
            <person name="Zimin A.V."/>
        </authorList>
    </citation>
    <scope>NUCLEOTIDE SEQUENCE [LARGE SCALE GENOMIC DNA]</scope>
    <source>
        <tissue evidence="3">Whole aphids</tissue>
    </source>
</reference>
<dbReference type="PANTHER" id="PTHR34761:SF1">
    <property type="entry name" value="NUCLEOLUS AND NEURAL PROGENITOR PROTEIN"/>
    <property type="match status" value="1"/>
</dbReference>
<keyword evidence="4" id="KW-1185">Reference proteome</keyword>
<dbReference type="OrthoDB" id="9899341at2759"/>
<dbReference type="PANTHER" id="PTHR34761">
    <property type="entry name" value="NUCLEOLUS AND NEURAL PROGENITOR PROTEIN"/>
    <property type="match status" value="1"/>
</dbReference>
<dbReference type="InterPro" id="IPR027951">
    <property type="entry name" value="Nepro_N"/>
</dbReference>
<dbReference type="InterPro" id="IPR052835">
    <property type="entry name" value="Nepro"/>
</dbReference>
<feature type="domain" description="Nucleolus and neural progenitor protein-like N-terminal" evidence="2">
    <location>
        <begin position="8"/>
        <end position="180"/>
    </location>
</feature>
<accession>A0A6G0T6S7</accession>
<feature type="region of interest" description="Disordered" evidence="1">
    <location>
        <begin position="225"/>
        <end position="249"/>
    </location>
</feature>
<feature type="compositionally biased region" description="Basic and acidic residues" evidence="1">
    <location>
        <begin position="231"/>
        <end position="240"/>
    </location>
</feature>
<dbReference type="AlphaFoldDB" id="A0A6G0T6S7"/>
<sequence>MLNCCYRIDLPKPKKMKLQATISKEKLDNLHNMCKNIITNQATNDLKKLLDEGALISRMCCKVKKKFRGEKLFRRLKQTTVSIRKLHQLNIAEVIQILLSTFDNGMPTKQACQWVGTRILAALNLINQLQQFSEGIAQLIVKVFQNGQCWLEMNLALAMVSRVWILTKSLLKSFSRSYENFIPLVNQLKMSETKWLPNFELPEYLNNNILEDSQSDSTVELVKNPGSVMSRKPEQEDPVMKKRKRPGKRNRMLQEKHNNTIKVYEKVKILNLHFAGNGHGCHGYGYLVNKNRFFFYFLTLSGQTI</sequence>
<protein>
    <recommendedName>
        <fullName evidence="2">Nucleolus and neural progenitor protein-like N-terminal domain-containing protein</fullName>
    </recommendedName>
</protein>
<dbReference type="GO" id="GO:0045747">
    <property type="term" value="P:positive regulation of Notch signaling pathway"/>
    <property type="evidence" value="ECO:0007669"/>
    <property type="project" value="TreeGrafter"/>
</dbReference>